<evidence type="ECO:0000313" key="2">
    <source>
        <dbReference type="Proteomes" id="UP000288216"/>
    </source>
</evidence>
<accession>A0A401Q2X1</accession>
<protein>
    <submittedName>
        <fullName evidence="1">Uncharacterized protein</fullName>
    </submittedName>
</protein>
<gene>
    <name evidence="1" type="ORF">scyTo_0017955</name>
</gene>
<sequence>MWNAEVRERQFYRLRRLRQKANSGGIIEDQDL</sequence>
<reference evidence="1 2" key="1">
    <citation type="journal article" date="2018" name="Nat. Ecol. Evol.">
        <title>Shark genomes provide insights into elasmobranch evolution and the origin of vertebrates.</title>
        <authorList>
            <person name="Hara Y"/>
            <person name="Yamaguchi K"/>
            <person name="Onimaru K"/>
            <person name="Kadota M"/>
            <person name="Koyanagi M"/>
            <person name="Keeley SD"/>
            <person name="Tatsumi K"/>
            <person name="Tanaka K"/>
            <person name="Motone F"/>
            <person name="Kageyama Y"/>
            <person name="Nozu R"/>
            <person name="Adachi N"/>
            <person name="Nishimura O"/>
            <person name="Nakagawa R"/>
            <person name="Tanegashima C"/>
            <person name="Kiyatake I"/>
            <person name="Matsumoto R"/>
            <person name="Murakumo K"/>
            <person name="Nishida K"/>
            <person name="Terakita A"/>
            <person name="Kuratani S"/>
            <person name="Sato K"/>
            <person name="Hyodo S Kuraku.S."/>
        </authorList>
    </citation>
    <scope>NUCLEOTIDE SEQUENCE [LARGE SCALE GENOMIC DNA]</scope>
</reference>
<keyword evidence="2" id="KW-1185">Reference proteome</keyword>
<dbReference type="AlphaFoldDB" id="A0A401Q2X1"/>
<comment type="caution">
    <text evidence="1">The sequence shown here is derived from an EMBL/GenBank/DDBJ whole genome shotgun (WGS) entry which is preliminary data.</text>
</comment>
<dbReference type="EMBL" id="BFAA01012079">
    <property type="protein sequence ID" value="GCB79769.1"/>
    <property type="molecule type" value="Genomic_DNA"/>
</dbReference>
<name>A0A401Q2X1_SCYTO</name>
<feature type="non-terminal residue" evidence="1">
    <location>
        <position position="32"/>
    </location>
</feature>
<dbReference type="Proteomes" id="UP000288216">
    <property type="component" value="Unassembled WGS sequence"/>
</dbReference>
<organism evidence="1 2">
    <name type="scientific">Scyliorhinus torazame</name>
    <name type="common">Cloudy catshark</name>
    <name type="synonym">Catulus torazame</name>
    <dbReference type="NCBI Taxonomy" id="75743"/>
    <lineage>
        <taxon>Eukaryota</taxon>
        <taxon>Metazoa</taxon>
        <taxon>Chordata</taxon>
        <taxon>Craniata</taxon>
        <taxon>Vertebrata</taxon>
        <taxon>Chondrichthyes</taxon>
        <taxon>Elasmobranchii</taxon>
        <taxon>Galeomorphii</taxon>
        <taxon>Galeoidea</taxon>
        <taxon>Carcharhiniformes</taxon>
        <taxon>Scyliorhinidae</taxon>
        <taxon>Scyliorhinus</taxon>
    </lineage>
</organism>
<evidence type="ECO:0000313" key="1">
    <source>
        <dbReference type="EMBL" id="GCB79769.1"/>
    </source>
</evidence>
<proteinExistence type="predicted"/>